<dbReference type="EMBL" id="FNWV01000021">
    <property type="protein sequence ID" value="SEH87172.1"/>
    <property type="molecule type" value="Genomic_DNA"/>
</dbReference>
<feature type="transmembrane region" description="Helical" evidence="1">
    <location>
        <begin position="248"/>
        <end position="269"/>
    </location>
</feature>
<dbReference type="InterPro" id="IPR002656">
    <property type="entry name" value="Acyl_transf_3_dom"/>
</dbReference>
<feature type="transmembrane region" description="Helical" evidence="1">
    <location>
        <begin position="290"/>
        <end position="310"/>
    </location>
</feature>
<dbReference type="PANTHER" id="PTHR37312">
    <property type="entry name" value="MEMBRANE-BOUND ACYLTRANSFERASE YKRP-RELATED"/>
    <property type="match status" value="1"/>
</dbReference>
<feature type="transmembrane region" description="Helical" evidence="1">
    <location>
        <begin position="154"/>
        <end position="172"/>
    </location>
</feature>
<keyword evidence="1" id="KW-0812">Transmembrane</keyword>
<dbReference type="Pfam" id="PF01757">
    <property type="entry name" value="Acyl_transf_3"/>
    <property type="match status" value="1"/>
</dbReference>
<feature type="transmembrane region" description="Helical" evidence="1">
    <location>
        <begin position="122"/>
        <end position="142"/>
    </location>
</feature>
<gene>
    <name evidence="3" type="ORF">SAMN02910265_03136</name>
</gene>
<dbReference type="AlphaFoldDB" id="A0A1H6LF01"/>
<keyword evidence="1" id="KW-1133">Transmembrane helix</keyword>
<dbReference type="Proteomes" id="UP000183190">
    <property type="component" value="Unassembled WGS sequence"/>
</dbReference>
<evidence type="ECO:0000259" key="2">
    <source>
        <dbReference type="Pfam" id="PF01757"/>
    </source>
</evidence>
<evidence type="ECO:0000256" key="1">
    <source>
        <dbReference type="SAM" id="Phobius"/>
    </source>
</evidence>
<dbReference type="InterPro" id="IPR052734">
    <property type="entry name" value="Nod_factor_acetyltransferase"/>
</dbReference>
<feature type="transmembrane region" description="Helical" evidence="1">
    <location>
        <begin position="7"/>
        <end position="28"/>
    </location>
</feature>
<feature type="transmembrane region" description="Helical" evidence="1">
    <location>
        <begin position="340"/>
        <end position="357"/>
    </location>
</feature>
<protein>
    <submittedName>
        <fullName evidence="3">Fucose 4-O-acetylase</fullName>
    </submittedName>
</protein>
<evidence type="ECO:0000313" key="4">
    <source>
        <dbReference type="Proteomes" id="UP000183190"/>
    </source>
</evidence>
<evidence type="ECO:0000313" key="3">
    <source>
        <dbReference type="EMBL" id="SEH87172.1"/>
    </source>
</evidence>
<dbReference type="GO" id="GO:0016747">
    <property type="term" value="F:acyltransferase activity, transferring groups other than amino-acyl groups"/>
    <property type="evidence" value="ECO:0007669"/>
    <property type="project" value="InterPro"/>
</dbReference>
<feature type="domain" description="Acyltransferase 3" evidence="2">
    <location>
        <begin position="13"/>
        <end position="306"/>
    </location>
</feature>
<accession>A0A1H6LF01</accession>
<sequence>MAKANKKFMVLSAIGIIMVVDSHTWGAFGLFSNYFPFNSFFMPMFVFISGYFNKVDKNTNLFKYTKRKFLTLLLPYLVVSVLALIIEWLILCLKTEAMQPFYLDYKLKALANVFTSGEISTIALPMWFAPMLFAVQIVYALMKKILSDHWNSKVALVPFIAFNILVVWYAKSHEFSDYLLLPFKVLFFLPFMEMGVLYREEIEAKLQKANHLLLMSILLMINTIRIFFMPNEYDIAFDSMATLTGFTSPYAVTPLISGVVGMLFWIELVELIGSPFYNSKVVNSISENTFYIMSFHVIFFNLLNCVIFLINKFKSIPYFDVEAFQDSNWYRWEYISQFKYVYFLVGLLGPVALMKLYSRFIKKPVLNLIHKPKADTK</sequence>
<feature type="transmembrane region" description="Helical" evidence="1">
    <location>
        <begin position="34"/>
        <end position="52"/>
    </location>
</feature>
<dbReference type="RefSeq" id="WP_074719076.1">
    <property type="nucleotide sequence ID" value="NZ_FNWV01000021.1"/>
</dbReference>
<feature type="transmembrane region" description="Helical" evidence="1">
    <location>
        <begin position="73"/>
        <end position="91"/>
    </location>
</feature>
<dbReference type="OrthoDB" id="6623990at2"/>
<feature type="transmembrane region" description="Helical" evidence="1">
    <location>
        <begin position="178"/>
        <end position="198"/>
    </location>
</feature>
<reference evidence="3 4" key="1">
    <citation type="submission" date="2016-10" db="EMBL/GenBank/DDBJ databases">
        <authorList>
            <person name="de Groot N.N."/>
        </authorList>
    </citation>
    <scope>NUCLEOTIDE SEQUENCE [LARGE SCALE GENOMIC DNA]</scope>
    <source>
        <strain evidence="3 4">YAD2003</strain>
    </source>
</reference>
<proteinExistence type="predicted"/>
<feature type="transmembrane region" description="Helical" evidence="1">
    <location>
        <begin position="210"/>
        <end position="228"/>
    </location>
</feature>
<organism evidence="3 4">
    <name type="scientific">Ruminococcus flavefaciens</name>
    <dbReference type="NCBI Taxonomy" id="1265"/>
    <lineage>
        <taxon>Bacteria</taxon>
        <taxon>Bacillati</taxon>
        <taxon>Bacillota</taxon>
        <taxon>Clostridia</taxon>
        <taxon>Eubacteriales</taxon>
        <taxon>Oscillospiraceae</taxon>
        <taxon>Ruminococcus</taxon>
    </lineage>
</organism>
<name>A0A1H6LF01_RUMFL</name>
<keyword evidence="1" id="KW-0472">Membrane</keyword>
<dbReference type="PANTHER" id="PTHR37312:SF1">
    <property type="entry name" value="MEMBRANE-BOUND ACYLTRANSFERASE YKRP-RELATED"/>
    <property type="match status" value="1"/>
</dbReference>